<dbReference type="PROSITE" id="PS00337">
    <property type="entry name" value="BETA_LACTAMASE_D"/>
    <property type="match status" value="1"/>
</dbReference>
<dbReference type="Pfam" id="PF05223">
    <property type="entry name" value="MecA_N"/>
    <property type="match status" value="1"/>
</dbReference>
<protein>
    <recommendedName>
        <fullName evidence="2 6">Beta-lactamase</fullName>
        <ecNumber evidence="2 6">3.5.2.6</ecNumber>
    </recommendedName>
</protein>
<dbReference type="GO" id="GO:0071972">
    <property type="term" value="F:peptidoglycan L,D-transpeptidase activity"/>
    <property type="evidence" value="ECO:0007669"/>
    <property type="project" value="TreeGrafter"/>
</dbReference>
<sequence length="539" mass="55847">MPRRRTIVIVSATAVLLAGAVAGGGYYLLRTQGTPAETAQRFAQAWQRGDLTAMRAELATPVPGFSLAYDHLERSLGVRSTAVRVTGVSEGEDAATARYSAAHTLQAGGRWAYDGSLRLVVKDRRWKVQWTHAAVHPDLTPTTRPALRARWPTRGALTAADGERIDDGDDGGSIRQLTGELAPAGAKDLAGLGESYKVGDPIGRGGLQATFQRRLAGVPATEIALVDAGGQAVKTLGVLPGKDGESVRTTLDLKVQRAAVTAIREVEKPAAIVAVRTTTGEILAVVNNGSFNRALDGAYAPGSTFKVVTAIGLLAAGITPAEQVTCPKNVTIGGREWRNSEHADFGALSFSDAFAYSCNTTFAPLAVERLGASKLLEVAASVGFNQPLDIGVPASRANIPQPGDQAELAAESFGQGKIIASPLVMASVAAAVADGTWRPPTLVADMERETAPRPLPQGVAGPLRQMMRAVVTKGTAKDAGLPEGTYGKTGTAEVGNAPDTNAWFIGFRGDVAVAVVVEGGGGGGKAAAPVAARFLRALP</sequence>
<evidence type="ECO:0000256" key="1">
    <source>
        <dbReference type="ARBA" id="ARBA00007898"/>
    </source>
</evidence>
<keyword evidence="5 6" id="KW-0046">Antibiotic resistance</keyword>
<evidence type="ECO:0000259" key="8">
    <source>
        <dbReference type="Pfam" id="PF05223"/>
    </source>
</evidence>
<dbReference type="InterPro" id="IPR002137">
    <property type="entry name" value="Beta-lactam_class-D_AS"/>
</dbReference>
<evidence type="ECO:0000313" key="9">
    <source>
        <dbReference type="EMBL" id="PZG56032.1"/>
    </source>
</evidence>
<evidence type="ECO:0000259" key="7">
    <source>
        <dbReference type="Pfam" id="PF00905"/>
    </source>
</evidence>
<dbReference type="EMBL" id="POUA01000009">
    <property type="protein sequence ID" value="PZG56032.1"/>
    <property type="molecule type" value="Genomic_DNA"/>
</dbReference>
<dbReference type="Gene3D" id="3.90.1310.10">
    <property type="entry name" value="Penicillin-binding protein 2a (Domain 2)"/>
    <property type="match status" value="1"/>
</dbReference>
<comment type="catalytic activity">
    <reaction evidence="6">
        <text>a beta-lactam + H2O = a substituted beta-amino acid</text>
        <dbReference type="Rhea" id="RHEA:20401"/>
        <dbReference type="ChEBI" id="CHEBI:15377"/>
        <dbReference type="ChEBI" id="CHEBI:35627"/>
        <dbReference type="ChEBI" id="CHEBI:140347"/>
        <dbReference type="EC" id="3.5.2.6"/>
    </reaction>
</comment>
<keyword evidence="3" id="KW-0732">Signal</keyword>
<evidence type="ECO:0000256" key="5">
    <source>
        <dbReference type="ARBA" id="ARBA00023251"/>
    </source>
</evidence>
<dbReference type="PANTHER" id="PTHR30627:SF24">
    <property type="entry name" value="PENICILLIN-BINDING PROTEIN 4B"/>
    <property type="match status" value="1"/>
</dbReference>
<dbReference type="Pfam" id="PF00905">
    <property type="entry name" value="Transpeptidase"/>
    <property type="match status" value="1"/>
</dbReference>
<organism evidence="9 10">
    <name type="scientific">Spongiactinospora gelatinilytica</name>
    <dbReference type="NCBI Taxonomy" id="2666298"/>
    <lineage>
        <taxon>Bacteria</taxon>
        <taxon>Bacillati</taxon>
        <taxon>Actinomycetota</taxon>
        <taxon>Actinomycetes</taxon>
        <taxon>Streptosporangiales</taxon>
        <taxon>Streptosporangiaceae</taxon>
        <taxon>Spongiactinospora</taxon>
    </lineage>
</organism>
<accession>A0A2W2H6B4</accession>
<feature type="domain" description="Penicillin-binding protein transpeptidase" evidence="7">
    <location>
        <begin position="271"/>
        <end position="535"/>
    </location>
</feature>
<dbReference type="RefSeq" id="WP_111165384.1">
    <property type="nucleotide sequence ID" value="NZ_POUA01000009.1"/>
</dbReference>
<dbReference type="EC" id="3.5.2.6" evidence="2 6"/>
<feature type="domain" description="NTF2-like N-terminal transpeptidase" evidence="8">
    <location>
        <begin position="34"/>
        <end position="142"/>
    </location>
</feature>
<evidence type="ECO:0000313" key="10">
    <source>
        <dbReference type="Proteomes" id="UP000248544"/>
    </source>
</evidence>
<dbReference type="GO" id="GO:0071555">
    <property type="term" value="P:cell wall organization"/>
    <property type="evidence" value="ECO:0007669"/>
    <property type="project" value="TreeGrafter"/>
</dbReference>
<dbReference type="GO" id="GO:0017001">
    <property type="term" value="P:antibiotic catabolic process"/>
    <property type="evidence" value="ECO:0007669"/>
    <property type="project" value="InterPro"/>
</dbReference>
<dbReference type="Proteomes" id="UP000248544">
    <property type="component" value="Unassembled WGS sequence"/>
</dbReference>
<keyword evidence="4 6" id="KW-0378">Hydrolase</keyword>
<dbReference type="GO" id="GO:0008800">
    <property type="term" value="F:beta-lactamase activity"/>
    <property type="evidence" value="ECO:0007669"/>
    <property type="project" value="UniProtKB-UniRule"/>
</dbReference>
<proteinExistence type="inferred from homology"/>
<keyword evidence="10" id="KW-1185">Reference proteome</keyword>
<comment type="similarity">
    <text evidence="1 6">Belongs to the class-D beta-lactamase family.</text>
</comment>
<dbReference type="SUPFAM" id="SSF54427">
    <property type="entry name" value="NTF2-like"/>
    <property type="match status" value="1"/>
</dbReference>
<evidence type="ECO:0000256" key="4">
    <source>
        <dbReference type="ARBA" id="ARBA00022801"/>
    </source>
</evidence>
<evidence type="ECO:0000256" key="3">
    <source>
        <dbReference type="ARBA" id="ARBA00022729"/>
    </source>
</evidence>
<name>A0A2W2H6B4_9ACTN</name>
<dbReference type="InterPro" id="IPR012338">
    <property type="entry name" value="Beta-lactam/transpept-like"/>
</dbReference>
<dbReference type="GO" id="GO:0046677">
    <property type="term" value="P:response to antibiotic"/>
    <property type="evidence" value="ECO:0007669"/>
    <property type="project" value="UniProtKB-UniRule"/>
</dbReference>
<dbReference type="InterPro" id="IPR032710">
    <property type="entry name" value="NTF2-like_dom_sf"/>
</dbReference>
<reference evidence="9 10" key="1">
    <citation type="submission" date="2018-01" db="EMBL/GenBank/DDBJ databases">
        <title>Draft genome sequence of Sphaerisporangium sp. 7K107.</title>
        <authorList>
            <person name="Sahin N."/>
            <person name="Saygin H."/>
            <person name="Ay H."/>
        </authorList>
    </citation>
    <scope>NUCLEOTIDE SEQUENCE [LARGE SCALE GENOMIC DNA]</scope>
    <source>
        <strain evidence="9 10">7K107</strain>
    </source>
</reference>
<dbReference type="InterPro" id="IPR007887">
    <property type="entry name" value="MecA_N"/>
</dbReference>
<dbReference type="Gene3D" id="3.40.710.10">
    <property type="entry name" value="DD-peptidase/beta-lactamase superfamily"/>
    <property type="match status" value="1"/>
</dbReference>
<dbReference type="GO" id="GO:0008658">
    <property type="term" value="F:penicillin binding"/>
    <property type="evidence" value="ECO:0007669"/>
    <property type="project" value="InterPro"/>
</dbReference>
<dbReference type="GO" id="GO:0051301">
    <property type="term" value="P:cell division"/>
    <property type="evidence" value="ECO:0007669"/>
    <property type="project" value="UniProtKB-KW"/>
</dbReference>
<dbReference type="AlphaFoldDB" id="A0A2W2H6B4"/>
<dbReference type="InterPro" id="IPR050515">
    <property type="entry name" value="Beta-lactam/transpept"/>
</dbReference>
<evidence type="ECO:0000256" key="2">
    <source>
        <dbReference type="ARBA" id="ARBA00012865"/>
    </source>
</evidence>
<evidence type="ECO:0000256" key="6">
    <source>
        <dbReference type="RuleBase" id="RU361140"/>
    </source>
</evidence>
<keyword evidence="9" id="KW-0132">Cell division</keyword>
<comment type="caution">
    <text evidence="9">The sequence shown here is derived from an EMBL/GenBank/DDBJ whole genome shotgun (WGS) entry which is preliminary data.</text>
</comment>
<dbReference type="GO" id="GO:0005886">
    <property type="term" value="C:plasma membrane"/>
    <property type="evidence" value="ECO:0007669"/>
    <property type="project" value="TreeGrafter"/>
</dbReference>
<keyword evidence="9" id="KW-0131">Cell cycle</keyword>
<gene>
    <name evidence="9" type="ORF">C1I98_02360</name>
</gene>
<dbReference type="InterPro" id="IPR001460">
    <property type="entry name" value="PCN-bd_Tpept"/>
</dbReference>
<dbReference type="PANTHER" id="PTHR30627">
    <property type="entry name" value="PEPTIDOGLYCAN D,D-TRANSPEPTIDASE"/>
    <property type="match status" value="1"/>
</dbReference>
<dbReference type="SUPFAM" id="SSF56601">
    <property type="entry name" value="beta-lactamase/transpeptidase-like"/>
    <property type="match status" value="1"/>
</dbReference>